<proteinExistence type="predicted"/>
<evidence type="ECO:0000256" key="1">
    <source>
        <dbReference type="ARBA" id="ARBA00022553"/>
    </source>
</evidence>
<sequence>MNIPKKSLTTGEIAGLCDVNQRTVIRWIERGQLNAYQLPGRGDNRVQPEDLLTFLQAHGMPVPETLEPPNRRVLIVDDEPSMAKSMVRVLRRAGFDTAVATDGFQAGSLIYSHRPAVMTLDLQMPGVNGFEVLKFVRNTEHLQTQKIVVVSAMPVDELRKALKMGADAVLEKPVDNKKLIETVSHLANIEVLT</sequence>
<keyword evidence="1" id="KW-0597">Phosphoprotein</keyword>
<dbReference type="AlphaFoldDB" id="A0A3B1B110"/>
<dbReference type="SUPFAM" id="SSF52172">
    <property type="entry name" value="CheY-like"/>
    <property type="match status" value="1"/>
</dbReference>
<reference evidence="3" key="1">
    <citation type="submission" date="2018-06" db="EMBL/GenBank/DDBJ databases">
        <authorList>
            <person name="Zhirakovskaya E."/>
        </authorList>
    </citation>
    <scope>NUCLEOTIDE SEQUENCE</scope>
</reference>
<dbReference type="InterPro" id="IPR009061">
    <property type="entry name" value="DNA-bd_dom_put_sf"/>
</dbReference>
<gene>
    <name evidence="3" type="ORF">MNBD_GAMMA26-1218</name>
</gene>
<dbReference type="InterPro" id="IPR011006">
    <property type="entry name" value="CheY-like_superfamily"/>
</dbReference>
<feature type="domain" description="Response regulatory" evidence="2">
    <location>
        <begin position="72"/>
        <end position="187"/>
    </location>
</feature>
<dbReference type="PROSITE" id="PS50110">
    <property type="entry name" value="RESPONSE_REGULATORY"/>
    <property type="match status" value="1"/>
</dbReference>
<name>A0A3B1B110_9ZZZZ</name>
<dbReference type="Gene3D" id="3.40.50.2300">
    <property type="match status" value="1"/>
</dbReference>
<organism evidence="3">
    <name type="scientific">hydrothermal vent metagenome</name>
    <dbReference type="NCBI Taxonomy" id="652676"/>
    <lineage>
        <taxon>unclassified sequences</taxon>
        <taxon>metagenomes</taxon>
        <taxon>ecological metagenomes</taxon>
    </lineage>
</organism>
<dbReference type="PANTHER" id="PTHR44591">
    <property type="entry name" value="STRESS RESPONSE REGULATOR PROTEIN 1"/>
    <property type="match status" value="1"/>
</dbReference>
<dbReference type="PANTHER" id="PTHR44591:SF3">
    <property type="entry name" value="RESPONSE REGULATORY DOMAIN-CONTAINING PROTEIN"/>
    <property type="match status" value="1"/>
</dbReference>
<dbReference type="SMART" id="SM00448">
    <property type="entry name" value="REC"/>
    <property type="match status" value="1"/>
</dbReference>
<dbReference type="InterPro" id="IPR041657">
    <property type="entry name" value="HTH_17"/>
</dbReference>
<dbReference type="InterPro" id="IPR050595">
    <property type="entry name" value="Bact_response_regulator"/>
</dbReference>
<evidence type="ECO:0000259" key="2">
    <source>
        <dbReference type="PROSITE" id="PS50110"/>
    </source>
</evidence>
<dbReference type="SUPFAM" id="SSF46955">
    <property type="entry name" value="Putative DNA-binding domain"/>
    <property type="match status" value="1"/>
</dbReference>
<dbReference type="InterPro" id="IPR001789">
    <property type="entry name" value="Sig_transdc_resp-reg_receiver"/>
</dbReference>
<dbReference type="Gene3D" id="1.10.1660.10">
    <property type="match status" value="1"/>
</dbReference>
<dbReference type="Pfam" id="PF00072">
    <property type="entry name" value="Response_reg"/>
    <property type="match status" value="1"/>
</dbReference>
<evidence type="ECO:0000313" key="3">
    <source>
        <dbReference type="EMBL" id="VAX09802.1"/>
    </source>
</evidence>
<dbReference type="EMBL" id="UOFX01000056">
    <property type="protein sequence ID" value="VAX09802.1"/>
    <property type="molecule type" value="Genomic_DNA"/>
</dbReference>
<dbReference type="GO" id="GO:0000160">
    <property type="term" value="P:phosphorelay signal transduction system"/>
    <property type="evidence" value="ECO:0007669"/>
    <property type="project" value="InterPro"/>
</dbReference>
<dbReference type="Pfam" id="PF12728">
    <property type="entry name" value="HTH_17"/>
    <property type="match status" value="1"/>
</dbReference>
<dbReference type="CDD" id="cd00156">
    <property type="entry name" value="REC"/>
    <property type="match status" value="1"/>
</dbReference>
<protein>
    <submittedName>
        <fullName evidence="3">Response regulator</fullName>
    </submittedName>
</protein>
<accession>A0A3B1B110</accession>